<proteinExistence type="predicted"/>
<dbReference type="Proteomes" id="UP001642464">
    <property type="component" value="Unassembled WGS sequence"/>
</dbReference>
<reference evidence="2 3" key="1">
    <citation type="submission" date="2024-02" db="EMBL/GenBank/DDBJ databases">
        <authorList>
            <person name="Chen Y."/>
            <person name="Shah S."/>
            <person name="Dougan E. K."/>
            <person name="Thang M."/>
            <person name="Chan C."/>
        </authorList>
    </citation>
    <scope>NUCLEOTIDE SEQUENCE [LARGE SCALE GENOMIC DNA]</scope>
</reference>
<organism evidence="2 3">
    <name type="scientific">Durusdinium trenchii</name>
    <dbReference type="NCBI Taxonomy" id="1381693"/>
    <lineage>
        <taxon>Eukaryota</taxon>
        <taxon>Sar</taxon>
        <taxon>Alveolata</taxon>
        <taxon>Dinophyceae</taxon>
        <taxon>Suessiales</taxon>
        <taxon>Symbiodiniaceae</taxon>
        <taxon>Durusdinium</taxon>
    </lineage>
</organism>
<evidence type="ECO:0000313" key="3">
    <source>
        <dbReference type="Proteomes" id="UP001642464"/>
    </source>
</evidence>
<feature type="compositionally biased region" description="Basic and acidic residues" evidence="1">
    <location>
        <begin position="167"/>
        <end position="185"/>
    </location>
</feature>
<gene>
    <name evidence="2" type="ORF">SCF082_LOCUS33753</name>
</gene>
<protein>
    <submittedName>
        <fullName evidence="2">Uncharacterized protein</fullName>
    </submittedName>
</protein>
<sequence>MRRWSLLATVVRVAADRRQCPYYQASGCILDQLEKVCEGEAPELVAPAAEENLWMCCCPEPYVPCSPNESDTTCVKTIGAEIKAAGEELSLQGLMNIREKLLDAATASCGDLVRATAPAKCGEWPKAMPKLMCEMLTWQWEELGDGNAAEFAQYDCPMIQENQATGGDERKGHRLNWDPRRSREL</sequence>
<keyword evidence="3" id="KW-1185">Reference proteome</keyword>
<accession>A0ABP0NUR4</accession>
<evidence type="ECO:0000256" key="1">
    <source>
        <dbReference type="SAM" id="MobiDB-lite"/>
    </source>
</evidence>
<dbReference type="EMBL" id="CAXAMM010030247">
    <property type="protein sequence ID" value="CAK9066200.1"/>
    <property type="molecule type" value="Genomic_DNA"/>
</dbReference>
<evidence type="ECO:0000313" key="2">
    <source>
        <dbReference type="EMBL" id="CAK9066200.1"/>
    </source>
</evidence>
<comment type="caution">
    <text evidence="2">The sequence shown here is derived from an EMBL/GenBank/DDBJ whole genome shotgun (WGS) entry which is preliminary data.</text>
</comment>
<feature type="region of interest" description="Disordered" evidence="1">
    <location>
        <begin position="162"/>
        <end position="185"/>
    </location>
</feature>
<name>A0ABP0NUR4_9DINO</name>